<gene>
    <name evidence="1" type="ORF">DN062_15510</name>
</gene>
<proteinExistence type="predicted"/>
<evidence type="ECO:0000313" key="1">
    <source>
        <dbReference type="EMBL" id="RAU16956.1"/>
    </source>
</evidence>
<comment type="caution">
    <text evidence="1">The sequence shown here is derived from an EMBL/GenBank/DDBJ whole genome shotgun (WGS) entry which is preliminary data.</text>
</comment>
<dbReference type="OrthoDB" id="5624524at2"/>
<dbReference type="InterPro" id="IPR020911">
    <property type="entry name" value="UPF0325"/>
</dbReference>
<sequence length="129" mass="15460">MTTKQFPTLKEMGFDDVSEIERFSSRIEGDTDILKIYFHREQGDWFGRSKKFKFKRLNKRIRVNEGQIAYRDTTESSPYFLRAMQELEQLVSQANSTKDRKELILEEIDHLEKVVQRKIADLRKQIEEL</sequence>
<dbReference type="EMBL" id="QKRX01000014">
    <property type="protein sequence ID" value="RAU16956.1"/>
    <property type="molecule type" value="Genomic_DNA"/>
</dbReference>
<dbReference type="RefSeq" id="WP_112160215.1">
    <property type="nucleotide sequence ID" value="NZ_QKRX01000014.1"/>
</dbReference>
<reference evidence="1 2" key="1">
    <citation type="submission" date="2018-06" db="EMBL/GenBank/DDBJ databases">
        <title>Nitrincola tibetense sp. nov., isolated from Lake XuguoCo on Tibetan Plateau.</title>
        <authorList>
            <person name="Xing P."/>
        </authorList>
    </citation>
    <scope>NUCLEOTIDE SEQUENCE [LARGE SCALE GENOMIC DNA]</scope>
    <source>
        <strain evidence="2">xg18</strain>
    </source>
</reference>
<name>A0A364NIR3_9GAMM</name>
<evidence type="ECO:0000313" key="2">
    <source>
        <dbReference type="Proteomes" id="UP000250744"/>
    </source>
</evidence>
<accession>A0A364NIR3</accession>
<dbReference type="Proteomes" id="UP000250744">
    <property type="component" value="Unassembled WGS sequence"/>
</dbReference>
<keyword evidence="2" id="KW-1185">Reference proteome</keyword>
<dbReference type="AlphaFoldDB" id="A0A364NIR3"/>
<dbReference type="Pfam" id="PF11944">
    <property type="entry name" value="DUF3461"/>
    <property type="match status" value="1"/>
</dbReference>
<organism evidence="1 2">
    <name type="scientific">Nitrincola tibetensis</name>
    <dbReference type="NCBI Taxonomy" id="2219697"/>
    <lineage>
        <taxon>Bacteria</taxon>
        <taxon>Pseudomonadati</taxon>
        <taxon>Pseudomonadota</taxon>
        <taxon>Gammaproteobacteria</taxon>
        <taxon>Oceanospirillales</taxon>
        <taxon>Oceanospirillaceae</taxon>
        <taxon>Nitrincola</taxon>
    </lineage>
</organism>
<protein>
    <submittedName>
        <fullName evidence="1">DUF3461 domain-containing protein</fullName>
    </submittedName>
</protein>